<feature type="region of interest" description="Disordered" evidence="2">
    <location>
        <begin position="1"/>
        <end position="191"/>
    </location>
</feature>
<feature type="region of interest" description="Disordered" evidence="2">
    <location>
        <begin position="1252"/>
        <end position="1277"/>
    </location>
</feature>
<feature type="region of interest" description="Disordered" evidence="2">
    <location>
        <begin position="1291"/>
        <end position="1479"/>
    </location>
</feature>
<name>A0A9P6TDY5_9BASI</name>
<feature type="compositionally biased region" description="Polar residues" evidence="2">
    <location>
        <begin position="130"/>
        <end position="146"/>
    </location>
</feature>
<feature type="compositionally biased region" description="Polar residues" evidence="2">
    <location>
        <begin position="1"/>
        <end position="11"/>
    </location>
</feature>
<dbReference type="PANTHER" id="PTHR12296:SF31">
    <property type="entry name" value="DENN (AEX-3) DOMAIN PROTEIN (AFU_ORTHOLOGUE AFUA_6G11200)"/>
    <property type="match status" value="1"/>
</dbReference>
<dbReference type="PANTHER" id="PTHR12296">
    <property type="entry name" value="DENN DOMAIN-CONTAINING PROTEIN 4"/>
    <property type="match status" value="1"/>
</dbReference>
<reference evidence="4" key="1">
    <citation type="submission" date="2013-11" db="EMBL/GenBank/DDBJ databases">
        <title>Genome sequence of the fusiform rust pathogen reveals effectors for host alternation and coevolution with pine.</title>
        <authorList>
            <consortium name="DOE Joint Genome Institute"/>
            <person name="Smith K."/>
            <person name="Pendleton A."/>
            <person name="Kubisiak T."/>
            <person name="Anderson C."/>
            <person name="Salamov A."/>
            <person name="Aerts A."/>
            <person name="Riley R."/>
            <person name="Clum A."/>
            <person name="Lindquist E."/>
            <person name="Ence D."/>
            <person name="Campbell M."/>
            <person name="Kronenberg Z."/>
            <person name="Feau N."/>
            <person name="Dhillon B."/>
            <person name="Hamelin R."/>
            <person name="Burleigh J."/>
            <person name="Smith J."/>
            <person name="Yandell M."/>
            <person name="Nelson C."/>
            <person name="Grigoriev I."/>
            <person name="Davis J."/>
        </authorList>
    </citation>
    <scope>NUCLEOTIDE SEQUENCE</scope>
    <source>
        <strain evidence="4">G11</strain>
    </source>
</reference>
<feature type="compositionally biased region" description="Polar residues" evidence="2">
    <location>
        <begin position="1020"/>
        <end position="1037"/>
    </location>
</feature>
<accession>A0A9P6TDY5</accession>
<evidence type="ECO:0000313" key="4">
    <source>
        <dbReference type="EMBL" id="KAG0147218.1"/>
    </source>
</evidence>
<dbReference type="InterPro" id="IPR043153">
    <property type="entry name" value="DENN_C"/>
</dbReference>
<feature type="compositionally biased region" description="Polar residues" evidence="2">
    <location>
        <begin position="215"/>
        <end position="229"/>
    </location>
</feature>
<dbReference type="Pfam" id="PF02141">
    <property type="entry name" value="DENN"/>
    <property type="match status" value="1"/>
</dbReference>
<evidence type="ECO:0000256" key="1">
    <source>
        <dbReference type="SAM" id="Coils"/>
    </source>
</evidence>
<feature type="region of interest" description="Disordered" evidence="2">
    <location>
        <begin position="1182"/>
        <end position="1239"/>
    </location>
</feature>
<organism evidence="4 5">
    <name type="scientific">Cronartium quercuum f. sp. fusiforme G11</name>
    <dbReference type="NCBI Taxonomy" id="708437"/>
    <lineage>
        <taxon>Eukaryota</taxon>
        <taxon>Fungi</taxon>
        <taxon>Dikarya</taxon>
        <taxon>Basidiomycota</taxon>
        <taxon>Pucciniomycotina</taxon>
        <taxon>Pucciniomycetes</taxon>
        <taxon>Pucciniales</taxon>
        <taxon>Coleosporiaceae</taxon>
        <taxon>Cronartium</taxon>
    </lineage>
</organism>
<feature type="compositionally biased region" description="Polar residues" evidence="2">
    <location>
        <begin position="307"/>
        <end position="322"/>
    </location>
</feature>
<feature type="compositionally biased region" description="Polar residues" evidence="2">
    <location>
        <begin position="1307"/>
        <end position="1324"/>
    </location>
</feature>
<feature type="compositionally biased region" description="Basic residues" evidence="2">
    <location>
        <begin position="1399"/>
        <end position="1417"/>
    </location>
</feature>
<evidence type="ECO:0000259" key="3">
    <source>
        <dbReference type="SMART" id="SM00799"/>
    </source>
</evidence>
<proteinExistence type="predicted"/>
<feature type="region of interest" description="Disordered" evidence="2">
    <location>
        <begin position="300"/>
        <end position="333"/>
    </location>
</feature>
<feature type="region of interest" description="Disordered" evidence="2">
    <location>
        <begin position="205"/>
        <end position="236"/>
    </location>
</feature>
<gene>
    <name evidence="4" type="ORF">CROQUDRAFT_656323</name>
</gene>
<feature type="coiled-coil region" evidence="1">
    <location>
        <begin position="895"/>
        <end position="971"/>
    </location>
</feature>
<comment type="caution">
    <text evidence="4">The sequence shown here is derived from an EMBL/GenBank/DDBJ whole genome shotgun (WGS) entry which is preliminary data.</text>
</comment>
<dbReference type="OrthoDB" id="6019893at2759"/>
<dbReference type="GO" id="GO:0032483">
    <property type="term" value="P:regulation of Rab protein signal transduction"/>
    <property type="evidence" value="ECO:0007669"/>
    <property type="project" value="TreeGrafter"/>
</dbReference>
<keyword evidence="5" id="KW-1185">Reference proteome</keyword>
<dbReference type="Proteomes" id="UP000886653">
    <property type="component" value="Unassembled WGS sequence"/>
</dbReference>
<feature type="compositionally biased region" description="Low complexity" evidence="2">
    <location>
        <begin position="48"/>
        <end position="69"/>
    </location>
</feature>
<feature type="region of interest" description="Disordered" evidence="2">
    <location>
        <begin position="1020"/>
        <end position="1070"/>
    </location>
</feature>
<dbReference type="GO" id="GO:0031410">
    <property type="term" value="C:cytoplasmic vesicle"/>
    <property type="evidence" value="ECO:0007669"/>
    <property type="project" value="TreeGrafter"/>
</dbReference>
<protein>
    <recommendedName>
        <fullName evidence="3">cDENN domain-containing protein</fullName>
    </recommendedName>
</protein>
<feature type="compositionally biased region" description="Polar residues" evidence="2">
    <location>
        <begin position="1343"/>
        <end position="1358"/>
    </location>
</feature>
<evidence type="ECO:0000256" key="2">
    <source>
        <dbReference type="SAM" id="MobiDB-lite"/>
    </source>
</evidence>
<feature type="compositionally biased region" description="Polar residues" evidence="2">
    <location>
        <begin position="1189"/>
        <end position="1203"/>
    </location>
</feature>
<feature type="compositionally biased region" description="Polar residues" evidence="2">
    <location>
        <begin position="1215"/>
        <end position="1229"/>
    </location>
</feature>
<feature type="compositionally biased region" description="Polar residues" evidence="2">
    <location>
        <begin position="1522"/>
        <end position="1531"/>
    </location>
</feature>
<feature type="compositionally biased region" description="Polar residues" evidence="2">
    <location>
        <begin position="27"/>
        <end position="43"/>
    </location>
</feature>
<evidence type="ECO:0000313" key="5">
    <source>
        <dbReference type="Proteomes" id="UP000886653"/>
    </source>
</evidence>
<dbReference type="EMBL" id="MU167250">
    <property type="protein sequence ID" value="KAG0147218.1"/>
    <property type="molecule type" value="Genomic_DNA"/>
</dbReference>
<feature type="domain" description="cDENN" evidence="3">
    <location>
        <begin position="530"/>
        <end position="725"/>
    </location>
</feature>
<keyword evidence="1" id="KW-0175">Coiled coil</keyword>
<feature type="compositionally biased region" description="Polar residues" evidence="2">
    <location>
        <begin position="70"/>
        <end position="80"/>
    </location>
</feature>
<sequence>MAFLTSTSDQLTAVRRQPSLPTPDDALTNNRAPQELATPTTSGLGIALPSLLKPPLEPGGLPKSPSGLERSQSSARSPQLRNPAAPTSRISGAQASEASYRTESERSTSRPTTFTELPSLLPPIPRPAFVSTTSRTTDSHYTSAESSLHHFPTISSPPPHLPPITDWANSRPKPGMSISTVPLARTPSARQRTLGHELSHTTLESMPSILPSPTAVVNPSSSELTTPMPSASGHRPETRTLASLYMVCGLPKDPSCWTLAQPEHLPAHLDGAVPRFWRPEVLGTTLSGQDADLLTSELDKRRGSRASRATISTATRPTSPVTGRTGDVPIHSSEHGLGKEELARVQAKAMKLAFSREVEVIASTVQPASTTHCFSFDVPAQTSAVTDATGAIGQQWDLAVAGATGGGTTGRPKTYYGACLQVWSHADRARSEAIRRAVEEGSKAKSAAIARAVKAAAAGKRFGARLERATKSAMGALPTPDGLAGRNWTGYTSTGGETDTDTEGFVSESEWDGPASMLPVANLPGGTPFWLPYCLVLLSRMPIYDLMADHLRISWARYHQAIGKHSQQMLKMLNFPCPKPGERVKMPVGGSQTSSPSTFFVAKIPGKTDLMNGGLEEVDFTMWPVFKSLSLSHIVSIYELALSPMGRVVFFSRYPAMLNMAVETFRVLLELRGWQGLCQSVVHARDVKIYLEDPGPFLLGMNSQLRPIVASGTPPEIMIVDIDTDNIICQKPHPQAFSKGNVRLKIERRLEEVLGTLGGVRGVPSEFHEAFPGGRFRPFSAVEIKDTPSEAERLLPPAEWNWDQTKAVIAFDQILSKVPRTGFAKVFRRRAYRQAAQLDSSAQHVQEIVRKHTTGFVDRRDMLETKIWKLNRRLAFLMAESMEWKQHFDIFQKFADKLSVESQDLKTRLEVERRDHHKLSGVVSEQKHKQAELESRLLETEQAWMAAQVELAKAHDVREELERQKQIMVSEMKSIALADNEDDLVEKIVPRVESCYTPWRASTIMSDQDSLTSRNLHRLSVQSEASRQASPHSQARASPTGAENRRLSPQPTDRDSPQYMDRTSPQDMHRASPQFFCRGSITPQRHVSPQNGFRPLDELSEFDTDSEANSGISGIDERAQLSRTAVIETMRSIQGRLEAALRTAGQLDEEELKSYDVGGGGRKANSRMSAESRDSKIIPLRRGRRKPTMNESDVMSPTHSTPSPEHLAGGEIFAHQQSESLSRTGSAHSNGVPLVRSARNDPRMSAVSLLRPGSSIFGDRNSFSGTETTTPSATVDYGKLETVMDGNELEELDETSGDGHDQGNRRFFSQSPSPSMRSNASLNRSENEEGKSLKKNPSLRRMMTNSPNLRQMMNSPSPSLRRVSTRLGSETGRGPVSASPGLSLDSRAACLTPSPTPYKHYHQQNHHRQPHRYRRSERRQDTEDGSSSPSADDDEEDEDEEEDEDPDDEEERFLSAAEEEEGLSELGGPGRSVRRKSSRLISEMSRASMVGMPVVGGRLVVRQPREDYDADERVTYRGSFMSHDSGSTVRQGPTVGAGRRKI</sequence>
<feature type="compositionally biased region" description="Acidic residues" evidence="2">
    <location>
        <begin position="1431"/>
        <end position="1463"/>
    </location>
</feature>
<dbReference type="InterPro" id="IPR051696">
    <property type="entry name" value="DENN_Domain_GEFs"/>
</dbReference>
<dbReference type="SMART" id="SM00799">
    <property type="entry name" value="DENN"/>
    <property type="match status" value="1"/>
</dbReference>
<feature type="region of interest" description="Disordered" evidence="2">
    <location>
        <begin position="1519"/>
        <end position="1542"/>
    </location>
</feature>
<feature type="compositionally biased region" description="Polar residues" evidence="2">
    <location>
        <begin position="1261"/>
        <end position="1273"/>
    </location>
</feature>
<dbReference type="Gene3D" id="3.40.50.11500">
    <property type="match status" value="1"/>
</dbReference>
<feature type="region of interest" description="Disordered" evidence="2">
    <location>
        <begin position="1154"/>
        <end position="1173"/>
    </location>
</feature>
<dbReference type="InterPro" id="IPR001194">
    <property type="entry name" value="cDENN_dom"/>
</dbReference>